<dbReference type="Pfam" id="PF01522">
    <property type="entry name" value="Polysacc_deac_1"/>
    <property type="match status" value="1"/>
</dbReference>
<dbReference type="GO" id="GO:0005975">
    <property type="term" value="P:carbohydrate metabolic process"/>
    <property type="evidence" value="ECO:0007669"/>
    <property type="project" value="InterPro"/>
</dbReference>
<dbReference type="EMBL" id="JAGSXH010000076">
    <property type="protein sequence ID" value="MBS2965284.1"/>
    <property type="molecule type" value="Genomic_DNA"/>
</dbReference>
<dbReference type="Proteomes" id="UP000677913">
    <property type="component" value="Unassembled WGS sequence"/>
</dbReference>
<dbReference type="GO" id="GO:0046872">
    <property type="term" value="F:metal ion binding"/>
    <property type="evidence" value="ECO:0007669"/>
    <property type="project" value="UniProtKB-KW"/>
</dbReference>
<dbReference type="PROSITE" id="PS51677">
    <property type="entry name" value="NODB"/>
    <property type="match status" value="1"/>
</dbReference>
<dbReference type="Gene3D" id="3.20.20.370">
    <property type="entry name" value="Glycoside hydrolase/deacetylase"/>
    <property type="match status" value="1"/>
</dbReference>
<dbReference type="GO" id="GO:0016810">
    <property type="term" value="F:hydrolase activity, acting on carbon-nitrogen (but not peptide) bonds"/>
    <property type="evidence" value="ECO:0007669"/>
    <property type="project" value="InterPro"/>
</dbReference>
<sequence>MNAGQVALTFDDGPHQHSTPALLAALTAQRATATFFLCGERVRQHPEQVRALRSAGMQLGNHSYTHPYLTRLEQDAAVDEIARTQEAIRTAAGQSPVLFRPPYGDTDAQLCGTAEQFGLTEVLWTVDTADWAGASAAQIVEAAAAVRPGGVILMHDYGYQSTIEAVPLILRMLADRGLRPGRITPTAGNGHQVTER</sequence>
<evidence type="ECO:0000313" key="4">
    <source>
        <dbReference type="EMBL" id="MBS2965284.1"/>
    </source>
</evidence>
<dbReference type="InterPro" id="IPR011330">
    <property type="entry name" value="Glyco_hydro/deAcase_b/a-brl"/>
</dbReference>
<organism evidence="4 5">
    <name type="scientific">Actinocrinis puniceicyclus</name>
    <dbReference type="NCBI Taxonomy" id="977794"/>
    <lineage>
        <taxon>Bacteria</taxon>
        <taxon>Bacillati</taxon>
        <taxon>Actinomycetota</taxon>
        <taxon>Actinomycetes</taxon>
        <taxon>Catenulisporales</taxon>
        <taxon>Actinospicaceae</taxon>
        <taxon>Actinocrinis</taxon>
    </lineage>
</organism>
<dbReference type="AlphaFoldDB" id="A0A8J7WUB4"/>
<feature type="domain" description="NodB homology" evidence="3">
    <location>
        <begin position="4"/>
        <end position="181"/>
    </location>
</feature>
<keyword evidence="1" id="KW-0479">Metal-binding</keyword>
<protein>
    <submittedName>
        <fullName evidence="4">Polysaccharide deacetylase family protein</fullName>
    </submittedName>
</protein>
<reference evidence="4" key="1">
    <citation type="submission" date="2021-04" db="EMBL/GenBank/DDBJ databases">
        <title>Genome based classification of Actinospica acidithermotolerans sp. nov., an actinobacterium isolated from an Indonesian hot spring.</title>
        <authorList>
            <person name="Kusuma A.B."/>
            <person name="Putra K.E."/>
            <person name="Nafisah S."/>
            <person name="Loh J."/>
            <person name="Nouioui I."/>
            <person name="Goodfellow M."/>
        </authorList>
    </citation>
    <scope>NUCLEOTIDE SEQUENCE</scope>
    <source>
        <strain evidence="4">DSM 45618</strain>
    </source>
</reference>
<evidence type="ECO:0000256" key="1">
    <source>
        <dbReference type="ARBA" id="ARBA00022723"/>
    </source>
</evidence>
<dbReference type="SUPFAM" id="SSF88713">
    <property type="entry name" value="Glycoside hydrolase/deacetylase"/>
    <property type="match status" value="1"/>
</dbReference>
<comment type="caution">
    <text evidence="4">The sequence shown here is derived from an EMBL/GenBank/DDBJ whole genome shotgun (WGS) entry which is preliminary data.</text>
</comment>
<dbReference type="RefSeq" id="WP_211469642.1">
    <property type="nucleotide sequence ID" value="NZ_JAGSXH010000076.1"/>
</dbReference>
<evidence type="ECO:0000259" key="3">
    <source>
        <dbReference type="PROSITE" id="PS51677"/>
    </source>
</evidence>
<dbReference type="PANTHER" id="PTHR10587">
    <property type="entry name" value="GLYCOSYL TRANSFERASE-RELATED"/>
    <property type="match status" value="1"/>
</dbReference>
<name>A0A8J7WUB4_9ACTN</name>
<dbReference type="CDD" id="cd10917">
    <property type="entry name" value="CE4_NodB_like_6s_7s"/>
    <property type="match status" value="1"/>
</dbReference>
<dbReference type="GO" id="GO:0016020">
    <property type="term" value="C:membrane"/>
    <property type="evidence" value="ECO:0007669"/>
    <property type="project" value="TreeGrafter"/>
</dbReference>
<evidence type="ECO:0000313" key="5">
    <source>
        <dbReference type="Proteomes" id="UP000677913"/>
    </source>
</evidence>
<proteinExistence type="predicted"/>
<accession>A0A8J7WUB4</accession>
<dbReference type="InterPro" id="IPR002509">
    <property type="entry name" value="NODB_dom"/>
</dbReference>
<keyword evidence="2" id="KW-0378">Hydrolase</keyword>
<dbReference type="InterPro" id="IPR050248">
    <property type="entry name" value="Polysacc_deacetylase_ArnD"/>
</dbReference>
<gene>
    <name evidence="4" type="ORF">KGA66_19700</name>
</gene>
<keyword evidence="5" id="KW-1185">Reference proteome</keyword>
<evidence type="ECO:0000256" key="2">
    <source>
        <dbReference type="ARBA" id="ARBA00022801"/>
    </source>
</evidence>
<dbReference type="PANTHER" id="PTHR10587:SF133">
    <property type="entry name" value="CHITIN DEACETYLASE 1-RELATED"/>
    <property type="match status" value="1"/>
</dbReference>